<dbReference type="Pfam" id="PF13432">
    <property type="entry name" value="TPR_16"/>
    <property type="match status" value="1"/>
</dbReference>
<protein>
    <recommendedName>
        <fullName evidence="4">Lipopolysaccharide assembly protein B</fullName>
    </recommendedName>
</protein>
<dbReference type="SUPFAM" id="SSF48452">
    <property type="entry name" value="TPR-like"/>
    <property type="match status" value="1"/>
</dbReference>
<dbReference type="InterPro" id="IPR051012">
    <property type="entry name" value="CellSynth/LPSAsmb/PSIAsmb"/>
</dbReference>
<dbReference type="EMBL" id="CP019343">
    <property type="protein sequence ID" value="ARN72906.1"/>
    <property type="molecule type" value="Genomic_DNA"/>
</dbReference>
<feature type="binding site" evidence="4">
    <location>
        <position position="368"/>
    </location>
    <ligand>
        <name>Fe cation</name>
        <dbReference type="ChEBI" id="CHEBI:24875"/>
    </ligand>
</feature>
<sequence length="397" mass="44833">MADIWQLLLVFTAIAIGWWLGRRGRLVSADEGALHHQYYKGLNFLINDQPDGALDAFIEALEVNSETLETHIAVGNLMRRKGEVERAIRIHQNLLARPSLPRVHLHQAHLELARDFISAGLLDRAERLLHDLIKEAPELKETAMRHLLEIYKDEKEWQQAIDVAEQLLPKRSLLKAAAPVDKTITAALSHYCCELAELSLVKNDYHSARAQLKKALSHDRNCVRASLLIADIEFRTGHYAKAIKSLRKVRDQDPVFIPETIELLRSSFEHLGDDEGFYRYMMESLDIYPSASVLLHLVDDITAKKGVVAAAGFLGQELKKRPSLRGLAKLVEFHIANSSGQSKESLGILQLLIEQLMQSKPQYQCHHCGFSGKRLHWMCPGCKQWGQVKAIRGAEGD</sequence>
<proteinExistence type="inferred from homology"/>
<keyword evidence="4" id="KW-0472">Membrane</keyword>
<dbReference type="RefSeq" id="WP_085756997.1">
    <property type="nucleotide sequence ID" value="NZ_CP019343.1"/>
</dbReference>
<feature type="topological domain" description="Cytoplasmic" evidence="4">
    <location>
        <begin position="22"/>
        <end position="397"/>
    </location>
</feature>
<feature type="domain" description="LapB rubredoxin metal binding" evidence="5">
    <location>
        <begin position="363"/>
        <end position="389"/>
    </location>
</feature>
<dbReference type="InterPro" id="IPR030865">
    <property type="entry name" value="LapB"/>
</dbReference>
<dbReference type="GO" id="GO:0046890">
    <property type="term" value="P:regulation of lipid biosynthetic process"/>
    <property type="evidence" value="ECO:0007669"/>
    <property type="project" value="UniProtKB-UniRule"/>
</dbReference>
<dbReference type="NCBIfam" id="NF008757">
    <property type="entry name" value="PRK11788.1-5"/>
    <property type="match status" value="1"/>
</dbReference>
<dbReference type="AlphaFoldDB" id="A0A1X9N598"/>
<dbReference type="Gene3D" id="1.25.40.10">
    <property type="entry name" value="Tetratricopeptide repeat domain"/>
    <property type="match status" value="2"/>
</dbReference>
<keyword evidence="4" id="KW-0997">Cell inner membrane</keyword>
<keyword evidence="4" id="KW-0812">Transmembrane</keyword>
<keyword evidence="1 4" id="KW-0479">Metal-binding</keyword>
<keyword evidence="2 4" id="KW-0677">Repeat</keyword>
<feature type="binding site" evidence="4">
    <location>
        <position position="379"/>
    </location>
    <ligand>
        <name>Fe cation</name>
        <dbReference type="ChEBI" id="CHEBI:24875"/>
    </ligand>
</feature>
<keyword evidence="7" id="KW-1185">Reference proteome</keyword>
<feature type="binding site" evidence="4">
    <location>
        <position position="382"/>
    </location>
    <ligand>
        <name>Fe cation</name>
        <dbReference type="ChEBI" id="CHEBI:24875"/>
    </ligand>
</feature>
<comment type="similarity">
    <text evidence="4">Belongs to the LapB family.</text>
</comment>
<dbReference type="KEGG" id="osg:BST96_01570"/>
<feature type="binding site" evidence="4">
    <location>
        <position position="365"/>
    </location>
    <ligand>
        <name>Fe cation</name>
        <dbReference type="ChEBI" id="CHEBI:24875"/>
    </ligand>
</feature>
<keyword evidence="4" id="KW-0408">Iron</keyword>
<dbReference type="PANTHER" id="PTHR45586:SF1">
    <property type="entry name" value="LIPOPOLYSACCHARIDE ASSEMBLY PROTEIN B"/>
    <property type="match status" value="1"/>
</dbReference>
<dbReference type="OrthoDB" id="507476at2"/>
<evidence type="ECO:0000256" key="1">
    <source>
        <dbReference type="ARBA" id="ARBA00022723"/>
    </source>
</evidence>
<evidence type="ECO:0000256" key="4">
    <source>
        <dbReference type="HAMAP-Rule" id="MF_00994"/>
    </source>
</evidence>
<evidence type="ECO:0000256" key="2">
    <source>
        <dbReference type="ARBA" id="ARBA00022737"/>
    </source>
</evidence>
<name>A0A1X9N598_9GAMM</name>
<dbReference type="GO" id="GO:0005506">
    <property type="term" value="F:iron ion binding"/>
    <property type="evidence" value="ECO:0007669"/>
    <property type="project" value="UniProtKB-UniRule"/>
</dbReference>
<dbReference type="PANTHER" id="PTHR45586">
    <property type="entry name" value="TPR REPEAT-CONTAINING PROTEIN PA4667"/>
    <property type="match status" value="1"/>
</dbReference>
<reference evidence="6 7" key="1">
    <citation type="submission" date="2016-11" db="EMBL/GenBank/DDBJ databases">
        <title>Trade-off between light-utilization and light-protection in marine flavobacteria.</title>
        <authorList>
            <person name="Kumagai Y."/>
        </authorList>
    </citation>
    <scope>NUCLEOTIDE SEQUENCE [LARGE SCALE GENOMIC DNA]</scope>
    <source>
        <strain evidence="6 7">NBRC 107125</strain>
    </source>
</reference>
<dbReference type="STRING" id="716816.BST96_01570"/>
<dbReference type="Proteomes" id="UP000193450">
    <property type="component" value="Chromosome"/>
</dbReference>
<accession>A0A1X9N598</accession>
<dbReference type="InterPro" id="IPR011990">
    <property type="entry name" value="TPR-like_helical_dom_sf"/>
</dbReference>
<keyword evidence="3 4" id="KW-0802">TPR repeat</keyword>
<dbReference type="InterPro" id="IPR041166">
    <property type="entry name" value="Rubredoxin_2"/>
</dbReference>
<dbReference type="GO" id="GO:0009898">
    <property type="term" value="C:cytoplasmic side of plasma membrane"/>
    <property type="evidence" value="ECO:0007669"/>
    <property type="project" value="UniProtKB-UniRule"/>
</dbReference>
<comment type="subcellular location">
    <subcellularLocation>
        <location evidence="4">Cell inner membrane</location>
        <topology evidence="4">Single-pass membrane protein</topology>
        <orientation evidence="4">Cytoplasmic side</orientation>
    </subcellularLocation>
</comment>
<dbReference type="SMART" id="SM00028">
    <property type="entry name" value="TPR"/>
    <property type="match status" value="4"/>
</dbReference>
<evidence type="ECO:0000259" key="5">
    <source>
        <dbReference type="Pfam" id="PF18073"/>
    </source>
</evidence>
<keyword evidence="4" id="KW-1133">Transmembrane helix</keyword>
<evidence type="ECO:0000313" key="6">
    <source>
        <dbReference type="EMBL" id="ARN72906.1"/>
    </source>
</evidence>
<dbReference type="InterPro" id="IPR019734">
    <property type="entry name" value="TPR_rpt"/>
</dbReference>
<dbReference type="GO" id="GO:0008653">
    <property type="term" value="P:lipopolysaccharide metabolic process"/>
    <property type="evidence" value="ECO:0007669"/>
    <property type="project" value="InterPro"/>
</dbReference>
<comment type="function">
    <text evidence="4">Modulates cellular lipopolysaccharide (LPS) levels by regulating LpxC, which is involved in lipid A biosynthesis. May act by modulating the proteolytic activity of FtsH towards LpxC. May also coordinate assembly of proteins involved in LPS synthesis at the plasma membrane.</text>
</comment>
<gene>
    <name evidence="4" type="primary">lapB</name>
    <name evidence="6" type="ORF">BST96_01570</name>
</gene>
<dbReference type="Pfam" id="PF18073">
    <property type="entry name" value="Zn_ribbon_LapB"/>
    <property type="match status" value="1"/>
</dbReference>
<evidence type="ECO:0000256" key="3">
    <source>
        <dbReference type="ARBA" id="ARBA00022803"/>
    </source>
</evidence>
<evidence type="ECO:0000313" key="7">
    <source>
        <dbReference type="Proteomes" id="UP000193450"/>
    </source>
</evidence>
<dbReference type="HAMAP" id="MF_00994">
    <property type="entry name" value="LPS_assembly_LapB"/>
    <property type="match status" value="1"/>
</dbReference>
<organism evidence="6 7">
    <name type="scientific">Oceanicoccus sagamiensis</name>
    <dbReference type="NCBI Taxonomy" id="716816"/>
    <lineage>
        <taxon>Bacteria</taxon>
        <taxon>Pseudomonadati</taxon>
        <taxon>Pseudomonadota</taxon>
        <taxon>Gammaproteobacteria</taxon>
        <taxon>Cellvibrionales</taxon>
        <taxon>Spongiibacteraceae</taxon>
        <taxon>Oceanicoccus</taxon>
    </lineage>
</organism>
<keyword evidence="4" id="KW-1003">Cell membrane</keyword>